<keyword evidence="3 5" id="KW-1133">Transmembrane helix</keyword>
<reference evidence="7 8" key="1">
    <citation type="submission" date="2018-06" db="EMBL/GenBank/DDBJ databases">
        <title>Genomic Encyclopedia of Type Strains, Phase IV (KMG-IV): sequencing the most valuable type-strain genomes for metagenomic binning, comparative biology and taxonomic classification.</title>
        <authorList>
            <person name="Goeker M."/>
        </authorList>
    </citation>
    <scope>NUCLEOTIDE SEQUENCE [LARGE SCALE GENOMIC DNA]</scope>
    <source>
        <strain evidence="7 8">DSM 18048</strain>
    </source>
</reference>
<dbReference type="GO" id="GO:0016020">
    <property type="term" value="C:membrane"/>
    <property type="evidence" value="ECO:0007669"/>
    <property type="project" value="UniProtKB-SubCell"/>
</dbReference>
<dbReference type="GO" id="GO:0006508">
    <property type="term" value="P:proteolysis"/>
    <property type="evidence" value="ECO:0007669"/>
    <property type="project" value="UniProtKB-KW"/>
</dbReference>
<evidence type="ECO:0000256" key="3">
    <source>
        <dbReference type="ARBA" id="ARBA00022989"/>
    </source>
</evidence>
<comment type="subcellular location">
    <subcellularLocation>
        <location evidence="1">Membrane</location>
        <topology evidence="1">Multi-pass membrane protein</topology>
    </subcellularLocation>
</comment>
<evidence type="ECO:0000313" key="7">
    <source>
        <dbReference type="EMBL" id="PYE52837.1"/>
    </source>
</evidence>
<dbReference type="RefSeq" id="WP_110887425.1">
    <property type="nucleotide sequence ID" value="NZ_QJSX01000011.1"/>
</dbReference>
<accession>A0A318S9E9</accession>
<protein>
    <submittedName>
        <fullName evidence="7">Membrane associated rhomboid family serine protease</fullName>
    </submittedName>
</protein>
<keyword evidence="4 5" id="KW-0472">Membrane</keyword>
<feature type="transmembrane region" description="Helical" evidence="5">
    <location>
        <begin position="90"/>
        <end position="108"/>
    </location>
</feature>
<dbReference type="EMBL" id="QJSX01000011">
    <property type="protein sequence ID" value="PYE52837.1"/>
    <property type="molecule type" value="Genomic_DNA"/>
</dbReference>
<dbReference type="OrthoDB" id="9813074at2"/>
<organism evidence="7 8">
    <name type="scientific">Deinococcus yavapaiensis KR-236</name>
    <dbReference type="NCBI Taxonomy" id="694435"/>
    <lineage>
        <taxon>Bacteria</taxon>
        <taxon>Thermotogati</taxon>
        <taxon>Deinococcota</taxon>
        <taxon>Deinococci</taxon>
        <taxon>Deinococcales</taxon>
        <taxon>Deinococcaceae</taxon>
        <taxon>Deinococcus</taxon>
    </lineage>
</organism>
<feature type="transmembrane region" description="Helical" evidence="5">
    <location>
        <begin position="55"/>
        <end position="83"/>
    </location>
</feature>
<dbReference type="SUPFAM" id="SSF144091">
    <property type="entry name" value="Rhomboid-like"/>
    <property type="match status" value="1"/>
</dbReference>
<feature type="transmembrane region" description="Helical" evidence="5">
    <location>
        <begin position="166"/>
        <end position="186"/>
    </location>
</feature>
<evidence type="ECO:0000259" key="6">
    <source>
        <dbReference type="Pfam" id="PF01694"/>
    </source>
</evidence>
<dbReference type="InterPro" id="IPR022764">
    <property type="entry name" value="Peptidase_S54_rhomboid_dom"/>
</dbReference>
<dbReference type="AlphaFoldDB" id="A0A318S9E9"/>
<feature type="transmembrane region" description="Helical" evidence="5">
    <location>
        <begin position="114"/>
        <end position="135"/>
    </location>
</feature>
<evidence type="ECO:0000256" key="4">
    <source>
        <dbReference type="ARBA" id="ARBA00023136"/>
    </source>
</evidence>
<sequence length="200" mass="21734">MTAPSKRPNFTGATTVVAVLLGVMWIVELVNQFLFRDQLDYLGIQPRSEVGLRGLLFAPFLHADFAHLISNTVPFAVLSFLIALRSLLRFAAVTLSVMFGGGFAVWLTAPSNTIHLGASLLVFGYLGYLLASGWYERSTSAVVVGVLVLLVYGSLLWGVLPIVPGVSWQSHLFGFLAGLLAARLLARRRASNPYTNRPLS</sequence>
<feature type="transmembrane region" description="Helical" evidence="5">
    <location>
        <begin position="12"/>
        <end position="35"/>
    </location>
</feature>
<proteinExistence type="predicted"/>
<dbReference type="GO" id="GO:0004252">
    <property type="term" value="F:serine-type endopeptidase activity"/>
    <property type="evidence" value="ECO:0007669"/>
    <property type="project" value="InterPro"/>
</dbReference>
<name>A0A318S9E9_9DEIO</name>
<evidence type="ECO:0000256" key="1">
    <source>
        <dbReference type="ARBA" id="ARBA00004141"/>
    </source>
</evidence>
<evidence type="ECO:0000313" key="8">
    <source>
        <dbReference type="Proteomes" id="UP000248326"/>
    </source>
</evidence>
<keyword evidence="2 5" id="KW-0812">Transmembrane</keyword>
<dbReference type="Pfam" id="PF01694">
    <property type="entry name" value="Rhomboid"/>
    <property type="match status" value="1"/>
</dbReference>
<evidence type="ECO:0000256" key="2">
    <source>
        <dbReference type="ARBA" id="ARBA00022692"/>
    </source>
</evidence>
<dbReference type="InterPro" id="IPR035952">
    <property type="entry name" value="Rhomboid-like_sf"/>
</dbReference>
<dbReference type="Gene3D" id="1.20.1540.10">
    <property type="entry name" value="Rhomboid-like"/>
    <property type="match status" value="1"/>
</dbReference>
<keyword evidence="7" id="KW-0378">Hydrolase</keyword>
<dbReference type="Proteomes" id="UP000248326">
    <property type="component" value="Unassembled WGS sequence"/>
</dbReference>
<keyword evidence="7" id="KW-0645">Protease</keyword>
<evidence type="ECO:0000256" key="5">
    <source>
        <dbReference type="SAM" id="Phobius"/>
    </source>
</evidence>
<keyword evidence="8" id="KW-1185">Reference proteome</keyword>
<feature type="transmembrane region" description="Helical" evidence="5">
    <location>
        <begin position="142"/>
        <end position="160"/>
    </location>
</feature>
<feature type="domain" description="Peptidase S54 rhomboid" evidence="6">
    <location>
        <begin position="54"/>
        <end position="187"/>
    </location>
</feature>
<comment type="caution">
    <text evidence="7">The sequence shown here is derived from an EMBL/GenBank/DDBJ whole genome shotgun (WGS) entry which is preliminary data.</text>
</comment>
<gene>
    <name evidence="7" type="ORF">DES52_1117</name>
</gene>